<sequence>MQHPDFELYDNVGRDAEQIVAAQYGIATRDDLLRWAKRDAEPFLTEHPLPDEPLPSPDLAPYLDVLAAAQSPAEVSAVTQHLLDTAEPVLRAVSDYLVAAARWGDRHRFAEQGSPPKLLMEAAGRSLSVLAIADEADLAVLRAEYDPAPAPPKTPASGRPRAPSGLPPNPPPAPRTGPASGR</sequence>
<proteinExistence type="predicted"/>
<accession>A0ABW1M813</accession>
<keyword evidence="3" id="KW-1185">Reference proteome</keyword>
<gene>
    <name evidence="2" type="ORF">ACFP50_29805</name>
</gene>
<dbReference type="RefSeq" id="WP_386403752.1">
    <property type="nucleotide sequence ID" value="NZ_JBHSPT010000083.1"/>
</dbReference>
<dbReference type="EMBL" id="JBHSPT010000083">
    <property type="protein sequence ID" value="MFC6059450.1"/>
    <property type="molecule type" value="Genomic_DNA"/>
</dbReference>
<evidence type="ECO:0000313" key="2">
    <source>
        <dbReference type="EMBL" id="MFC6059450.1"/>
    </source>
</evidence>
<feature type="compositionally biased region" description="Pro residues" evidence="1">
    <location>
        <begin position="165"/>
        <end position="175"/>
    </location>
</feature>
<protein>
    <submittedName>
        <fullName evidence="2">Uncharacterized protein</fullName>
    </submittedName>
</protein>
<dbReference type="Proteomes" id="UP001596242">
    <property type="component" value="Unassembled WGS sequence"/>
</dbReference>
<evidence type="ECO:0000256" key="1">
    <source>
        <dbReference type="SAM" id="MobiDB-lite"/>
    </source>
</evidence>
<reference evidence="3" key="1">
    <citation type="journal article" date="2019" name="Int. J. Syst. Evol. Microbiol.">
        <title>The Global Catalogue of Microorganisms (GCM) 10K type strain sequencing project: providing services to taxonomists for standard genome sequencing and annotation.</title>
        <authorList>
            <consortium name="The Broad Institute Genomics Platform"/>
            <consortium name="The Broad Institute Genome Sequencing Center for Infectious Disease"/>
            <person name="Wu L."/>
            <person name="Ma J."/>
        </authorList>
    </citation>
    <scope>NUCLEOTIDE SEQUENCE [LARGE SCALE GENOMIC DNA]</scope>
    <source>
        <strain evidence="3">JCM 12763</strain>
    </source>
</reference>
<name>A0ABW1M813_9ACTN</name>
<evidence type="ECO:0000313" key="3">
    <source>
        <dbReference type="Proteomes" id="UP001596242"/>
    </source>
</evidence>
<comment type="caution">
    <text evidence="2">The sequence shown here is derived from an EMBL/GenBank/DDBJ whole genome shotgun (WGS) entry which is preliminary data.</text>
</comment>
<organism evidence="2 3">
    <name type="scientific">Streptomyces pratens</name>
    <dbReference type="NCBI Taxonomy" id="887456"/>
    <lineage>
        <taxon>Bacteria</taxon>
        <taxon>Bacillati</taxon>
        <taxon>Actinomycetota</taxon>
        <taxon>Actinomycetes</taxon>
        <taxon>Kitasatosporales</taxon>
        <taxon>Streptomycetaceae</taxon>
        <taxon>Streptomyces</taxon>
    </lineage>
</organism>
<feature type="region of interest" description="Disordered" evidence="1">
    <location>
        <begin position="144"/>
        <end position="182"/>
    </location>
</feature>